<evidence type="ECO:0000256" key="1">
    <source>
        <dbReference type="SAM" id="MobiDB-lite"/>
    </source>
</evidence>
<evidence type="ECO:0000313" key="3">
    <source>
        <dbReference type="Proteomes" id="UP000821853"/>
    </source>
</evidence>
<protein>
    <submittedName>
        <fullName evidence="2">Uncharacterized protein</fullName>
    </submittedName>
</protein>
<keyword evidence="3" id="KW-1185">Reference proteome</keyword>
<name>A0A9J6GH36_HAELO</name>
<dbReference type="OrthoDB" id="10541128at2759"/>
<feature type="region of interest" description="Disordered" evidence="1">
    <location>
        <begin position="68"/>
        <end position="89"/>
    </location>
</feature>
<comment type="caution">
    <text evidence="2">The sequence shown here is derived from an EMBL/GenBank/DDBJ whole genome shotgun (WGS) entry which is preliminary data.</text>
</comment>
<reference evidence="2 3" key="1">
    <citation type="journal article" date="2020" name="Cell">
        <title>Large-Scale Comparative Analyses of Tick Genomes Elucidate Their Genetic Diversity and Vector Capacities.</title>
        <authorList>
            <consortium name="Tick Genome and Microbiome Consortium (TIGMIC)"/>
            <person name="Jia N."/>
            <person name="Wang J."/>
            <person name="Shi W."/>
            <person name="Du L."/>
            <person name="Sun Y."/>
            <person name="Zhan W."/>
            <person name="Jiang J.F."/>
            <person name="Wang Q."/>
            <person name="Zhang B."/>
            <person name="Ji P."/>
            <person name="Bell-Sakyi L."/>
            <person name="Cui X.M."/>
            <person name="Yuan T.T."/>
            <person name="Jiang B.G."/>
            <person name="Yang W.F."/>
            <person name="Lam T.T."/>
            <person name="Chang Q.C."/>
            <person name="Ding S.J."/>
            <person name="Wang X.J."/>
            <person name="Zhu J.G."/>
            <person name="Ruan X.D."/>
            <person name="Zhao L."/>
            <person name="Wei J.T."/>
            <person name="Ye R.Z."/>
            <person name="Que T.C."/>
            <person name="Du C.H."/>
            <person name="Zhou Y.H."/>
            <person name="Cheng J.X."/>
            <person name="Dai P.F."/>
            <person name="Guo W.B."/>
            <person name="Han X.H."/>
            <person name="Huang E.J."/>
            <person name="Li L.F."/>
            <person name="Wei W."/>
            <person name="Gao Y.C."/>
            <person name="Liu J.Z."/>
            <person name="Shao H.Z."/>
            <person name="Wang X."/>
            <person name="Wang C.C."/>
            <person name="Yang T.C."/>
            <person name="Huo Q.B."/>
            <person name="Li W."/>
            <person name="Chen H.Y."/>
            <person name="Chen S.E."/>
            <person name="Zhou L.G."/>
            <person name="Ni X.B."/>
            <person name="Tian J.H."/>
            <person name="Sheng Y."/>
            <person name="Liu T."/>
            <person name="Pan Y.S."/>
            <person name="Xia L.Y."/>
            <person name="Li J."/>
            <person name="Zhao F."/>
            <person name="Cao W.C."/>
        </authorList>
    </citation>
    <scope>NUCLEOTIDE SEQUENCE [LARGE SCALE GENOMIC DNA]</scope>
    <source>
        <strain evidence="2">HaeL-2018</strain>
    </source>
</reference>
<accession>A0A9J6GH36</accession>
<dbReference type="EMBL" id="JABSTR010000008">
    <property type="protein sequence ID" value="KAH9377758.1"/>
    <property type="molecule type" value="Genomic_DNA"/>
</dbReference>
<evidence type="ECO:0000313" key="2">
    <source>
        <dbReference type="EMBL" id="KAH9377758.1"/>
    </source>
</evidence>
<sequence length="89" mass="9931">MAQGEFALTPTGKIKRLFIELMRSWFLDAWYLLPADLISKSSKKTGISNALDSTNDDHLCEHDLKVANDLDHGSSESYEAGSMEKQRGV</sequence>
<organism evidence="2 3">
    <name type="scientific">Haemaphysalis longicornis</name>
    <name type="common">Bush tick</name>
    <dbReference type="NCBI Taxonomy" id="44386"/>
    <lineage>
        <taxon>Eukaryota</taxon>
        <taxon>Metazoa</taxon>
        <taxon>Ecdysozoa</taxon>
        <taxon>Arthropoda</taxon>
        <taxon>Chelicerata</taxon>
        <taxon>Arachnida</taxon>
        <taxon>Acari</taxon>
        <taxon>Parasitiformes</taxon>
        <taxon>Ixodida</taxon>
        <taxon>Ixodoidea</taxon>
        <taxon>Ixodidae</taxon>
        <taxon>Haemaphysalinae</taxon>
        <taxon>Haemaphysalis</taxon>
    </lineage>
</organism>
<dbReference type="VEuPathDB" id="VectorBase:HLOH_059471"/>
<dbReference type="Proteomes" id="UP000821853">
    <property type="component" value="Unassembled WGS sequence"/>
</dbReference>
<dbReference type="AlphaFoldDB" id="A0A9J6GH36"/>
<gene>
    <name evidence="2" type="ORF">HPB48_012173</name>
</gene>
<proteinExistence type="predicted"/>